<dbReference type="SFLD" id="SFLDG00180">
    <property type="entry name" value="muconate_cycloisomerase"/>
    <property type="match status" value="1"/>
</dbReference>
<dbReference type="CDD" id="cd03317">
    <property type="entry name" value="NAAAR"/>
    <property type="match status" value="1"/>
</dbReference>
<dbReference type="UniPathway" id="UPA01057">
    <property type="reaction ID" value="UER00165"/>
</dbReference>
<feature type="domain" description="Mandelate racemase/muconate lactonizing enzyme C-terminal" evidence="7">
    <location>
        <begin position="143"/>
        <end position="235"/>
    </location>
</feature>
<keyword evidence="4" id="KW-0456">Lyase</keyword>
<evidence type="ECO:0000256" key="5">
    <source>
        <dbReference type="ARBA" id="ARBA00029491"/>
    </source>
</evidence>
<keyword evidence="2" id="KW-0479">Metal-binding</keyword>
<name>A0A662Z458_9STAP</name>
<dbReference type="Gene3D" id="3.30.390.10">
    <property type="entry name" value="Enolase-like, N-terminal domain"/>
    <property type="match status" value="1"/>
</dbReference>
<dbReference type="SFLD" id="SFLDF00009">
    <property type="entry name" value="o-succinylbenzoate_synthase"/>
    <property type="match status" value="1"/>
</dbReference>
<evidence type="ECO:0000259" key="7">
    <source>
        <dbReference type="SMART" id="SM00922"/>
    </source>
</evidence>
<comment type="cofactor">
    <cofactor evidence="1">
        <name>a divalent metal cation</name>
        <dbReference type="ChEBI" id="CHEBI:60240"/>
    </cofactor>
</comment>
<organism evidence="8 9">
    <name type="scientific">Aliicoccus persicus</name>
    <dbReference type="NCBI Taxonomy" id="930138"/>
    <lineage>
        <taxon>Bacteria</taxon>
        <taxon>Bacillati</taxon>
        <taxon>Bacillota</taxon>
        <taxon>Bacilli</taxon>
        <taxon>Bacillales</taxon>
        <taxon>Staphylococcaceae</taxon>
        <taxon>Aliicoccus</taxon>
    </lineage>
</organism>
<evidence type="ECO:0000256" key="6">
    <source>
        <dbReference type="NCBIfam" id="TIGR01928"/>
    </source>
</evidence>
<dbReference type="SUPFAM" id="SSF51604">
    <property type="entry name" value="Enolase C-terminal domain-like"/>
    <property type="match status" value="1"/>
</dbReference>
<dbReference type="AlphaFoldDB" id="A0A662Z458"/>
<dbReference type="InterPro" id="IPR013342">
    <property type="entry name" value="Mandelate_racemase_C"/>
</dbReference>
<evidence type="ECO:0000313" key="8">
    <source>
        <dbReference type="EMBL" id="SEW07716.1"/>
    </source>
</evidence>
<sequence>MQLQSAAIYRLSMDLVSPFTTSFGTQDKRHVTIVTVTDSTGLVGYGECVSNEDPLYTEEFLDASIIAMKKYFIPLVLNADISHPNGVSDVLKNFKRNNMGKAGLEGAVWDLYAKQLGKPLHEVLGGVKSSVEVGVSLGLEDTDEAVVARVSEKVSEGYKRIKVKIKPGRDVELIRKIREVHPDVSLMADANSAYTLDDIVVLRQLDEFNLMMIEQPLGHDDMLDHAALQKEIRTPVCLDESIDSFKAAKDAIALDACKIINLKIARVGGITESLRIHELAEANGIPMWCGGMLEAGVGRMHNIAITTLSNFTLPGDTASSDRYWHKDIIVPPVVARDGVVTVSDEPGIGAEIDWATLREYLVEEIVIEKGTAPDMIFSE</sequence>
<dbReference type="EMBL" id="FOIT01000004">
    <property type="protein sequence ID" value="SEW07716.1"/>
    <property type="molecule type" value="Genomic_DNA"/>
</dbReference>
<dbReference type="InterPro" id="IPR029017">
    <property type="entry name" value="Enolase-like_N"/>
</dbReference>
<dbReference type="GO" id="GO:0009234">
    <property type="term" value="P:menaquinone biosynthetic process"/>
    <property type="evidence" value="ECO:0007669"/>
    <property type="project" value="UniProtKB-UniRule"/>
</dbReference>
<dbReference type="PANTHER" id="PTHR48073">
    <property type="entry name" value="O-SUCCINYLBENZOATE SYNTHASE-RELATED"/>
    <property type="match status" value="1"/>
</dbReference>
<dbReference type="NCBIfam" id="TIGR01928">
    <property type="entry name" value="menC_lowGC_arch"/>
    <property type="match status" value="1"/>
</dbReference>
<dbReference type="SMART" id="SM00922">
    <property type="entry name" value="MR_MLE"/>
    <property type="match status" value="1"/>
</dbReference>
<keyword evidence="3" id="KW-0460">Magnesium</keyword>
<evidence type="ECO:0000256" key="3">
    <source>
        <dbReference type="ARBA" id="ARBA00022842"/>
    </source>
</evidence>
<dbReference type="InterPro" id="IPR029065">
    <property type="entry name" value="Enolase_C-like"/>
</dbReference>
<accession>A0A662Z458</accession>
<dbReference type="Gene3D" id="3.20.20.120">
    <property type="entry name" value="Enolase-like C-terminal domain"/>
    <property type="match status" value="1"/>
</dbReference>
<dbReference type="RefSeq" id="WP_091475371.1">
    <property type="nucleotide sequence ID" value="NZ_FOIT01000004.1"/>
</dbReference>
<dbReference type="EC" id="4.2.1.113" evidence="5 6"/>
<dbReference type="PANTHER" id="PTHR48073:SF5">
    <property type="entry name" value="O-SUCCINYLBENZOATE SYNTHASE"/>
    <property type="match status" value="1"/>
</dbReference>
<dbReference type="SUPFAM" id="SSF54826">
    <property type="entry name" value="Enolase N-terminal domain-like"/>
    <property type="match status" value="1"/>
</dbReference>
<evidence type="ECO:0000256" key="4">
    <source>
        <dbReference type="ARBA" id="ARBA00023239"/>
    </source>
</evidence>
<dbReference type="GO" id="GO:0046872">
    <property type="term" value="F:metal ion binding"/>
    <property type="evidence" value="ECO:0007669"/>
    <property type="project" value="UniProtKB-KW"/>
</dbReference>
<evidence type="ECO:0000256" key="2">
    <source>
        <dbReference type="ARBA" id="ARBA00022723"/>
    </source>
</evidence>
<dbReference type="Proteomes" id="UP000243605">
    <property type="component" value="Unassembled WGS sequence"/>
</dbReference>
<evidence type="ECO:0000313" key="9">
    <source>
        <dbReference type="Proteomes" id="UP000243605"/>
    </source>
</evidence>
<evidence type="ECO:0000256" key="1">
    <source>
        <dbReference type="ARBA" id="ARBA00001968"/>
    </source>
</evidence>
<dbReference type="GO" id="GO:0016854">
    <property type="term" value="F:racemase and epimerase activity"/>
    <property type="evidence" value="ECO:0007669"/>
    <property type="project" value="UniProtKB-ARBA"/>
</dbReference>
<gene>
    <name evidence="8" type="ORF">SAMN05192557_1514</name>
</gene>
<keyword evidence="9" id="KW-1185">Reference proteome</keyword>
<dbReference type="GO" id="GO:0043748">
    <property type="term" value="F:O-succinylbenzoate synthase activity"/>
    <property type="evidence" value="ECO:0007669"/>
    <property type="project" value="UniProtKB-EC"/>
</dbReference>
<dbReference type="InterPro" id="IPR036849">
    <property type="entry name" value="Enolase-like_C_sf"/>
</dbReference>
<dbReference type="InterPro" id="IPR013341">
    <property type="entry name" value="Mandelate_racemase_N_dom"/>
</dbReference>
<protein>
    <recommendedName>
        <fullName evidence="5 6">o-succinylbenzoate synthase</fullName>
        <ecNumber evidence="5 6">4.2.1.113</ecNumber>
    </recommendedName>
</protein>
<dbReference type="OrthoDB" id="9774531at2"/>
<dbReference type="SFLD" id="SFLDS00001">
    <property type="entry name" value="Enolase"/>
    <property type="match status" value="1"/>
</dbReference>
<dbReference type="Pfam" id="PF13378">
    <property type="entry name" value="MR_MLE_C"/>
    <property type="match status" value="1"/>
</dbReference>
<dbReference type="Pfam" id="PF02746">
    <property type="entry name" value="MR_MLE_N"/>
    <property type="match status" value="1"/>
</dbReference>
<dbReference type="UniPathway" id="UPA00079"/>
<reference evidence="8 9" key="1">
    <citation type="submission" date="2016-10" db="EMBL/GenBank/DDBJ databases">
        <authorList>
            <person name="Varghese N."/>
            <person name="Submissions S."/>
        </authorList>
    </citation>
    <scope>NUCLEOTIDE SEQUENCE [LARGE SCALE GENOMIC DNA]</scope>
    <source>
        <strain evidence="8 9">IBRC-M10081</strain>
    </source>
</reference>
<dbReference type="InterPro" id="IPR010197">
    <property type="entry name" value="OSBS/NAAAR"/>
</dbReference>
<proteinExistence type="predicted"/>